<gene>
    <name evidence="3" type="ORF">K435DRAFT_378757</name>
</gene>
<accession>A0A4S8LB83</accession>
<keyword evidence="2" id="KW-1133">Transmembrane helix</keyword>
<reference evidence="3 4" key="1">
    <citation type="journal article" date="2019" name="Nat. Ecol. Evol.">
        <title>Megaphylogeny resolves global patterns of mushroom evolution.</title>
        <authorList>
            <person name="Varga T."/>
            <person name="Krizsan K."/>
            <person name="Foldi C."/>
            <person name="Dima B."/>
            <person name="Sanchez-Garcia M."/>
            <person name="Sanchez-Ramirez S."/>
            <person name="Szollosi G.J."/>
            <person name="Szarkandi J.G."/>
            <person name="Papp V."/>
            <person name="Albert L."/>
            <person name="Andreopoulos W."/>
            <person name="Angelini C."/>
            <person name="Antonin V."/>
            <person name="Barry K.W."/>
            <person name="Bougher N.L."/>
            <person name="Buchanan P."/>
            <person name="Buyck B."/>
            <person name="Bense V."/>
            <person name="Catcheside P."/>
            <person name="Chovatia M."/>
            <person name="Cooper J."/>
            <person name="Damon W."/>
            <person name="Desjardin D."/>
            <person name="Finy P."/>
            <person name="Geml J."/>
            <person name="Haridas S."/>
            <person name="Hughes K."/>
            <person name="Justo A."/>
            <person name="Karasinski D."/>
            <person name="Kautmanova I."/>
            <person name="Kiss B."/>
            <person name="Kocsube S."/>
            <person name="Kotiranta H."/>
            <person name="LaButti K.M."/>
            <person name="Lechner B.E."/>
            <person name="Liimatainen K."/>
            <person name="Lipzen A."/>
            <person name="Lukacs Z."/>
            <person name="Mihaltcheva S."/>
            <person name="Morgado L.N."/>
            <person name="Niskanen T."/>
            <person name="Noordeloos M.E."/>
            <person name="Ohm R.A."/>
            <person name="Ortiz-Santana B."/>
            <person name="Ovrebo C."/>
            <person name="Racz N."/>
            <person name="Riley R."/>
            <person name="Savchenko A."/>
            <person name="Shiryaev A."/>
            <person name="Soop K."/>
            <person name="Spirin V."/>
            <person name="Szebenyi C."/>
            <person name="Tomsovsky M."/>
            <person name="Tulloss R.E."/>
            <person name="Uehling J."/>
            <person name="Grigoriev I.V."/>
            <person name="Vagvolgyi C."/>
            <person name="Papp T."/>
            <person name="Martin F.M."/>
            <person name="Miettinen O."/>
            <person name="Hibbett D.S."/>
            <person name="Nagy L.G."/>
        </authorList>
    </citation>
    <scope>NUCLEOTIDE SEQUENCE [LARGE SCALE GENOMIC DNA]</scope>
    <source>
        <strain evidence="3 4">CBS 962.96</strain>
    </source>
</reference>
<dbReference type="CDD" id="cd00229">
    <property type="entry name" value="SGNH_hydrolase"/>
    <property type="match status" value="1"/>
</dbReference>
<evidence type="ECO:0008006" key="5">
    <source>
        <dbReference type="Google" id="ProtNLM"/>
    </source>
</evidence>
<organism evidence="3 4">
    <name type="scientific">Dendrothele bispora (strain CBS 962.96)</name>
    <dbReference type="NCBI Taxonomy" id="1314807"/>
    <lineage>
        <taxon>Eukaryota</taxon>
        <taxon>Fungi</taxon>
        <taxon>Dikarya</taxon>
        <taxon>Basidiomycota</taxon>
        <taxon>Agaricomycotina</taxon>
        <taxon>Agaricomycetes</taxon>
        <taxon>Agaricomycetidae</taxon>
        <taxon>Agaricales</taxon>
        <taxon>Agaricales incertae sedis</taxon>
        <taxon>Dendrothele</taxon>
    </lineage>
</organism>
<keyword evidence="4" id="KW-1185">Reference proteome</keyword>
<evidence type="ECO:0000256" key="1">
    <source>
        <dbReference type="SAM" id="MobiDB-lite"/>
    </source>
</evidence>
<dbReference type="AlphaFoldDB" id="A0A4S8LB83"/>
<dbReference type="PANTHER" id="PTHR34407:SF1">
    <property type="entry name" value="SGNH HYDROLASE-TYPE ESTERASE DOMAIN-CONTAINING PROTEIN"/>
    <property type="match status" value="1"/>
</dbReference>
<keyword evidence="2" id="KW-0812">Transmembrane</keyword>
<sequence>MQRRTARAQAHISPPPSARMGSDNEKHHRFSNRSVFGVTNRIWLILVFVIFVLGFTSYILPSSSSYSTPLYSTANLKSKNYLNTTEMEENPFEFCPVYGPGDAIGAKYGSMKLAQSRLHLGSSGRIQRVISRALAGQPVTISVIGGSVSACHGSGDDPISSKCYPSKFFQWWNSVFPHPASELTNGAIRRTTSDYFGFCSMHHIPDVTDLIIVEMDVHDIPDATSTDNFETLIRSLLLRPSNPAVILLNHFAPQIHEAHGFFGPDHWHSSVAQFYDVPYLSTKPLLFNSYLEDASSLQKYYVDPVLASEEGHELLKDVLVSYVESEICKAWNIWTGSSYDGVPGRGGSNPNAAAGIAPGGGGAGGGLFGGMGQRKGVVPEEGGGEKDVDAEGNRIKVELPENSKTRVPQLHVPPARMNTKVSQLVDRPYEEIAPFCVSANDLINPLPPSIFYGSGWNAYHPKTAGGGSVGGGRVGDTKAHYWYSTLPTSKLRIPINVGAGDISIYYLVEPEKDIGEGSSVSCWVDDNVGGSKVLFNSAADIREAEPTLLDSLFTIDHYVSRGPHFVECQLNGEEGTGVPPFKIIGIFST</sequence>
<protein>
    <recommendedName>
        <fullName evidence="5">Capsular associated protein</fullName>
    </recommendedName>
</protein>
<evidence type="ECO:0000313" key="4">
    <source>
        <dbReference type="Proteomes" id="UP000297245"/>
    </source>
</evidence>
<feature type="region of interest" description="Disordered" evidence="1">
    <location>
        <begin position="1"/>
        <end position="26"/>
    </location>
</feature>
<dbReference type="Proteomes" id="UP000297245">
    <property type="component" value="Unassembled WGS sequence"/>
</dbReference>
<evidence type="ECO:0000313" key="3">
    <source>
        <dbReference type="EMBL" id="THU85823.1"/>
    </source>
</evidence>
<dbReference type="EMBL" id="ML179527">
    <property type="protein sequence ID" value="THU85823.1"/>
    <property type="molecule type" value="Genomic_DNA"/>
</dbReference>
<proteinExistence type="predicted"/>
<dbReference type="SUPFAM" id="SSF52266">
    <property type="entry name" value="SGNH hydrolase"/>
    <property type="match status" value="1"/>
</dbReference>
<name>A0A4S8LB83_DENBC</name>
<dbReference type="OrthoDB" id="544608at2759"/>
<feature type="transmembrane region" description="Helical" evidence="2">
    <location>
        <begin position="42"/>
        <end position="60"/>
    </location>
</feature>
<evidence type="ECO:0000256" key="2">
    <source>
        <dbReference type="SAM" id="Phobius"/>
    </source>
</evidence>
<dbReference type="PANTHER" id="PTHR34407">
    <property type="entry name" value="EXPRESSED PROTEIN"/>
    <property type="match status" value="1"/>
</dbReference>
<keyword evidence="2" id="KW-0472">Membrane</keyword>